<reference evidence="3 4" key="1">
    <citation type="submission" date="2022-11" db="EMBL/GenBank/DDBJ databases">
        <title>Host association and intracellularity evolved multiple times independently in the Rickettsiales.</title>
        <authorList>
            <person name="Castelli M."/>
            <person name="Nardi T."/>
            <person name="Gammuto L."/>
            <person name="Bellinzona G."/>
            <person name="Sabaneyeva E."/>
            <person name="Potekhin A."/>
            <person name="Serra V."/>
            <person name="Petroni G."/>
            <person name="Sassera D."/>
        </authorList>
    </citation>
    <scope>NUCLEOTIDE SEQUENCE [LARGE SCALE GENOMIC DNA]</scope>
    <source>
        <strain evidence="3 4">NDG2</strain>
    </source>
</reference>
<dbReference type="Pfam" id="PF09820">
    <property type="entry name" value="AAA-ATPase_like"/>
    <property type="match status" value="1"/>
</dbReference>
<keyword evidence="1" id="KW-0812">Transmembrane</keyword>
<keyword evidence="1" id="KW-0472">Membrane</keyword>
<feature type="transmembrane region" description="Helical" evidence="1">
    <location>
        <begin position="54"/>
        <end position="74"/>
    </location>
</feature>
<dbReference type="PANTHER" id="PTHR34825:SF1">
    <property type="entry name" value="AAA-ATPASE-LIKE DOMAIN-CONTAINING PROTEIN"/>
    <property type="match status" value="1"/>
</dbReference>
<dbReference type="PANTHER" id="PTHR34825">
    <property type="entry name" value="CONSERVED PROTEIN, WITH A WEAK D-GALACTARATE DEHYDRATASE/ALTRONATE HYDROLASE DOMAIN"/>
    <property type="match status" value="1"/>
</dbReference>
<evidence type="ECO:0000259" key="2">
    <source>
        <dbReference type="Pfam" id="PF09820"/>
    </source>
</evidence>
<dbReference type="Proteomes" id="UP001327219">
    <property type="component" value="Chromosome"/>
</dbReference>
<evidence type="ECO:0000313" key="3">
    <source>
        <dbReference type="EMBL" id="WPX96156.1"/>
    </source>
</evidence>
<name>A0ABZ0UJ85_9RICK</name>
<evidence type="ECO:0000256" key="1">
    <source>
        <dbReference type="SAM" id="Phobius"/>
    </source>
</evidence>
<evidence type="ECO:0000313" key="4">
    <source>
        <dbReference type="Proteomes" id="UP001327219"/>
    </source>
</evidence>
<keyword evidence="1" id="KW-1133">Transmembrane helix</keyword>
<keyword evidence="4" id="KW-1185">Reference proteome</keyword>
<feature type="domain" description="AAA-ATPase-like" evidence="2">
    <location>
        <begin position="76"/>
        <end position="154"/>
    </location>
</feature>
<protein>
    <submittedName>
        <fullName evidence="3">AAA-ATPase</fullName>
    </submittedName>
</protein>
<gene>
    <name evidence="3" type="ORF">Bandiella_00265</name>
</gene>
<feature type="transmembrane region" description="Helical" evidence="1">
    <location>
        <begin position="29"/>
        <end position="47"/>
    </location>
</feature>
<sequence length="278" mass="31537">MLYNNTARAFISGEQPLNLVLVKLHPHSLHLYLCIPLILPFLTYLLLLHFLHSVFIFLFSLLLAIFILASYLSYGNTPKNSLRFLSELLEKHYGQRVYILVDEYDNPLNHLLEKSLYTQNESLMEQTAELITGILAACGKGNRALEKIVLIGIFDPLKKEGYSGFNNIIPSSIMESKYSKHFGFSEAEVGEMITKLGFTEAEKMTVRENIKAWYDGYSVPVGFGEKLHVYTPWAVVNYMSNAYNAGEFSPKCYWAESGVATILSNILEKNIVQSVSQR</sequence>
<organism evidence="3 4">
    <name type="scientific">Candidatus Bandiella euplotis</name>
    <dbReference type="NCBI Taxonomy" id="1664265"/>
    <lineage>
        <taxon>Bacteria</taxon>
        <taxon>Pseudomonadati</taxon>
        <taxon>Pseudomonadota</taxon>
        <taxon>Alphaproteobacteria</taxon>
        <taxon>Rickettsiales</taxon>
        <taxon>Candidatus Midichloriaceae</taxon>
        <taxon>Candidatus Bandiella</taxon>
    </lineage>
</organism>
<dbReference type="EMBL" id="CP110820">
    <property type="protein sequence ID" value="WPX96156.1"/>
    <property type="molecule type" value="Genomic_DNA"/>
</dbReference>
<accession>A0ABZ0UJ85</accession>
<proteinExistence type="predicted"/>
<dbReference type="InterPro" id="IPR018631">
    <property type="entry name" value="AAA-ATPase-like_dom"/>
</dbReference>